<keyword evidence="4" id="KW-1185">Reference proteome</keyword>
<evidence type="ECO:0000313" key="4">
    <source>
        <dbReference type="Proteomes" id="UP000035337"/>
    </source>
</evidence>
<organism evidence="3 4">
    <name type="scientific">Endomicrobium proavitum</name>
    <dbReference type="NCBI Taxonomy" id="1408281"/>
    <lineage>
        <taxon>Bacteria</taxon>
        <taxon>Pseudomonadati</taxon>
        <taxon>Elusimicrobiota</taxon>
        <taxon>Endomicrobiia</taxon>
        <taxon>Endomicrobiales</taxon>
        <taxon>Endomicrobiaceae</taxon>
        <taxon>Endomicrobium</taxon>
    </lineage>
</organism>
<name>A0A0G3WJ75_9BACT</name>
<gene>
    <name evidence="3" type="ORF">Epro_1340</name>
</gene>
<sequence>MSYKNFIRNLNLYLDGKLSKEESLKIKNHLKKCAQCSDVYLKLLSAKTSLGVLEKVKAGKNFESKVLLKIASANNAHSFSHGLLLAAKTSILSAALLFAVISAFNFFSTPKINRNIDNIAHMDYYVLENAGSYNKITNTFIN</sequence>
<accession>A0A0G3WJ75</accession>
<dbReference type="Proteomes" id="UP000035337">
    <property type="component" value="Chromosome"/>
</dbReference>
<dbReference type="OrthoDB" id="9782842at2"/>
<evidence type="ECO:0000256" key="1">
    <source>
        <dbReference type="SAM" id="Phobius"/>
    </source>
</evidence>
<evidence type="ECO:0000313" key="3">
    <source>
        <dbReference type="EMBL" id="AKL98716.1"/>
    </source>
</evidence>
<feature type="domain" description="Putative zinc-finger" evidence="2">
    <location>
        <begin position="6"/>
        <end position="36"/>
    </location>
</feature>
<protein>
    <submittedName>
        <fullName evidence="3">Putative transmembrane anti-sigma factor</fullName>
    </submittedName>
</protein>
<keyword evidence="1" id="KW-1133">Transmembrane helix</keyword>
<keyword evidence="1 3" id="KW-0812">Transmembrane</keyword>
<dbReference type="RefSeq" id="WP_052571514.1">
    <property type="nucleotide sequence ID" value="NZ_CP009498.1"/>
</dbReference>
<feature type="transmembrane region" description="Helical" evidence="1">
    <location>
        <begin position="83"/>
        <end position="107"/>
    </location>
</feature>
<dbReference type="Pfam" id="PF13490">
    <property type="entry name" value="zf-HC2"/>
    <property type="match status" value="1"/>
</dbReference>
<evidence type="ECO:0000259" key="2">
    <source>
        <dbReference type="Pfam" id="PF13490"/>
    </source>
</evidence>
<dbReference type="EMBL" id="CP009498">
    <property type="protein sequence ID" value="AKL98716.1"/>
    <property type="molecule type" value="Genomic_DNA"/>
</dbReference>
<dbReference type="AlphaFoldDB" id="A0A0G3WJ75"/>
<reference evidence="3 4" key="1">
    <citation type="submission" date="2014-09" db="EMBL/GenBank/DDBJ databases">
        <title>Complete genome sequence of Endomicrobium proavitum.</title>
        <authorList>
            <person name="Zheng H."/>
        </authorList>
    </citation>
    <scope>NUCLEOTIDE SEQUENCE [LARGE SCALE GENOMIC DNA]</scope>
    <source>
        <strain evidence="3 4">Rsa215</strain>
    </source>
</reference>
<dbReference type="STRING" id="1408281.Epro_1340"/>
<proteinExistence type="predicted"/>
<dbReference type="InterPro" id="IPR027383">
    <property type="entry name" value="Znf_put"/>
</dbReference>
<dbReference type="KEGG" id="epo:Epro_1340"/>
<keyword evidence="1" id="KW-0472">Membrane</keyword>